<sequence>MSDHTNDSDLIDAYGGTSKVAALCGLTTGAVSQWRTNGIPKAWKEVLRLAKPKVFRIWAAKRAPAEVARAA</sequence>
<gene>
    <name evidence="1" type="ORF">CLM73_25485</name>
</gene>
<dbReference type="SUPFAM" id="SSF47413">
    <property type="entry name" value="lambda repressor-like DNA-binding domains"/>
    <property type="match status" value="1"/>
</dbReference>
<dbReference type="InterPro" id="IPR010982">
    <property type="entry name" value="Lambda_DNA-bd_dom_sf"/>
</dbReference>
<reference evidence="1 2" key="1">
    <citation type="submission" date="2017-09" db="EMBL/GenBank/DDBJ databases">
        <title>Genomic, metabolic, and phenotypic characteristics of bacterial isolates from the natural microbiome of the model nematode Caenorhabditis elegans.</title>
        <authorList>
            <person name="Zimmermann J."/>
            <person name="Obeng N."/>
            <person name="Yang W."/>
            <person name="Obeng O."/>
            <person name="Kissoyan K."/>
            <person name="Pees B."/>
            <person name="Dirksen P."/>
            <person name="Hoppner M."/>
            <person name="Franke A."/>
            <person name="Rosenstiel P."/>
            <person name="Leippe M."/>
            <person name="Dierking K."/>
            <person name="Kaleta C."/>
            <person name="Schulenburg H."/>
        </authorList>
    </citation>
    <scope>NUCLEOTIDE SEQUENCE [LARGE SCALE GENOMIC DNA]</scope>
    <source>
        <strain evidence="1 2">MYb73</strain>
    </source>
</reference>
<dbReference type="AlphaFoldDB" id="A0A2S0IDR7"/>
<keyword evidence="2" id="KW-1185">Reference proteome</keyword>
<protein>
    <submittedName>
        <fullName evidence="1">Uncharacterized protein</fullName>
    </submittedName>
</protein>
<organism evidence="1 2">
    <name type="scientific">Achromobacter spanius</name>
    <dbReference type="NCBI Taxonomy" id="217203"/>
    <lineage>
        <taxon>Bacteria</taxon>
        <taxon>Pseudomonadati</taxon>
        <taxon>Pseudomonadota</taxon>
        <taxon>Betaproteobacteria</taxon>
        <taxon>Burkholderiales</taxon>
        <taxon>Alcaligenaceae</taxon>
        <taxon>Achromobacter</taxon>
    </lineage>
</organism>
<name>A0A2S0IDR7_9BURK</name>
<evidence type="ECO:0000313" key="2">
    <source>
        <dbReference type="Proteomes" id="UP000239477"/>
    </source>
</evidence>
<evidence type="ECO:0000313" key="1">
    <source>
        <dbReference type="EMBL" id="AVJ30182.1"/>
    </source>
</evidence>
<dbReference type="EMBL" id="CP023270">
    <property type="protein sequence ID" value="AVJ30182.1"/>
    <property type="molecule type" value="Genomic_DNA"/>
</dbReference>
<dbReference type="Gene3D" id="1.10.260.40">
    <property type="entry name" value="lambda repressor-like DNA-binding domains"/>
    <property type="match status" value="1"/>
</dbReference>
<proteinExistence type="predicted"/>
<dbReference type="GO" id="GO:0003677">
    <property type="term" value="F:DNA binding"/>
    <property type="evidence" value="ECO:0007669"/>
    <property type="project" value="InterPro"/>
</dbReference>
<accession>A0A2S0IDR7</accession>
<dbReference type="Proteomes" id="UP000239477">
    <property type="component" value="Chromosome"/>
</dbReference>